<dbReference type="EMBL" id="LLXI01001097">
    <property type="protein sequence ID" value="PKY51865.1"/>
    <property type="molecule type" value="Genomic_DNA"/>
</dbReference>
<comment type="caution">
    <text evidence="2">The sequence shown here is derived from an EMBL/GenBank/DDBJ whole genome shotgun (WGS) entry which is preliminary data.</text>
</comment>
<evidence type="ECO:0008006" key="4">
    <source>
        <dbReference type="Google" id="ProtNLM"/>
    </source>
</evidence>
<evidence type="ECO:0000256" key="1">
    <source>
        <dbReference type="SAM" id="MobiDB-lite"/>
    </source>
</evidence>
<keyword evidence="3" id="KW-1185">Reference proteome</keyword>
<feature type="region of interest" description="Disordered" evidence="1">
    <location>
        <begin position="245"/>
        <end position="264"/>
    </location>
</feature>
<sequence>MSQLPANCINEIFEYLEKYKKTLYSCLSISRLCCEIPVRILWRNVWNYSNRTYNTLIICLPNRIKRIIISSTTTKSPMLKLIIFSFKRHEGTADNVLLIVIVDRTDYYFDEPCRKIMHQVFELIIRGKVSLLTEADPTALNDPCDDTYRDTFKDREKQKVILRSSTGILLPYGSSGTNREASDAVNIQYLYTVIMFKKVLVPWVQKRSKVTNKTYLVAKVVRYIVGIVVKVSSFDKSIEHQQIRGNSVSSSIEHRQTGETSAVPSVNKLVQHQQTREKSVFCKEIINTPIYQK</sequence>
<reference evidence="2 3" key="1">
    <citation type="submission" date="2015-10" db="EMBL/GenBank/DDBJ databases">
        <title>Genome analyses suggest a sexual origin of heterokaryosis in a supposedly ancient asexual fungus.</title>
        <authorList>
            <person name="Ropars J."/>
            <person name="Sedzielewska K."/>
            <person name="Noel J."/>
            <person name="Charron P."/>
            <person name="Farinelli L."/>
            <person name="Marton T."/>
            <person name="Kruger M."/>
            <person name="Pelin A."/>
            <person name="Brachmann A."/>
            <person name="Corradi N."/>
        </authorList>
    </citation>
    <scope>NUCLEOTIDE SEQUENCE [LARGE SCALE GENOMIC DNA]</scope>
    <source>
        <strain evidence="2 3">A4</strain>
    </source>
</reference>
<dbReference type="Proteomes" id="UP000234323">
    <property type="component" value="Unassembled WGS sequence"/>
</dbReference>
<gene>
    <name evidence="2" type="ORF">RhiirA4_469155</name>
</gene>
<proteinExistence type="predicted"/>
<accession>A0A2I1GZ22</accession>
<evidence type="ECO:0000313" key="2">
    <source>
        <dbReference type="EMBL" id="PKY51865.1"/>
    </source>
</evidence>
<name>A0A2I1GZ22_9GLOM</name>
<dbReference type="VEuPathDB" id="FungiDB:RhiirFUN_025365"/>
<dbReference type="AlphaFoldDB" id="A0A2I1GZ22"/>
<dbReference type="VEuPathDB" id="FungiDB:FUN_009556"/>
<protein>
    <recommendedName>
        <fullName evidence="4">F-box domain-containing protein</fullName>
    </recommendedName>
</protein>
<evidence type="ECO:0000313" key="3">
    <source>
        <dbReference type="Proteomes" id="UP000234323"/>
    </source>
</evidence>
<organism evidence="2 3">
    <name type="scientific">Rhizophagus irregularis</name>
    <dbReference type="NCBI Taxonomy" id="588596"/>
    <lineage>
        <taxon>Eukaryota</taxon>
        <taxon>Fungi</taxon>
        <taxon>Fungi incertae sedis</taxon>
        <taxon>Mucoromycota</taxon>
        <taxon>Glomeromycotina</taxon>
        <taxon>Glomeromycetes</taxon>
        <taxon>Glomerales</taxon>
        <taxon>Glomeraceae</taxon>
        <taxon>Rhizophagus</taxon>
    </lineage>
</organism>